<dbReference type="PANTHER" id="PTHR45949:SF2">
    <property type="entry name" value="SORTING NEXIN-4"/>
    <property type="match status" value="1"/>
</dbReference>
<dbReference type="PROSITE" id="PS50195">
    <property type="entry name" value="PX"/>
    <property type="match status" value="1"/>
</dbReference>
<evidence type="ECO:0000256" key="3">
    <source>
        <dbReference type="ARBA" id="ARBA00010883"/>
    </source>
</evidence>
<evidence type="ECO:0000256" key="2">
    <source>
        <dbReference type="ARBA" id="ARBA00004496"/>
    </source>
</evidence>
<comment type="caution">
    <text evidence="13">The sequence shown here is derived from an EMBL/GenBank/DDBJ whole genome shotgun (WGS) entry which is preliminary data.</text>
</comment>
<feature type="compositionally biased region" description="Polar residues" evidence="11">
    <location>
        <begin position="19"/>
        <end position="28"/>
    </location>
</feature>
<dbReference type="SMART" id="SM00312">
    <property type="entry name" value="PX"/>
    <property type="match status" value="1"/>
</dbReference>
<protein>
    <recommendedName>
        <fullName evidence="8">Sorting nexin-4</fullName>
    </recommendedName>
    <alternativeName>
        <fullName evidence="9">Autophagy-related protein 24</fullName>
    </alternativeName>
</protein>
<dbReference type="PANTHER" id="PTHR45949">
    <property type="entry name" value="SORTING NEXIN-4"/>
    <property type="match status" value="1"/>
</dbReference>
<feature type="domain" description="PX" evidence="12">
    <location>
        <begin position="113"/>
        <end position="238"/>
    </location>
</feature>
<evidence type="ECO:0000313" key="14">
    <source>
        <dbReference type="Proteomes" id="UP000245609"/>
    </source>
</evidence>
<dbReference type="InterPro" id="IPR001683">
    <property type="entry name" value="PX_dom"/>
</dbReference>
<dbReference type="SUPFAM" id="SSF103657">
    <property type="entry name" value="BAR/IMD domain-like"/>
    <property type="match status" value="1"/>
</dbReference>
<feature type="compositionally biased region" description="Low complexity" evidence="11">
    <location>
        <begin position="89"/>
        <end position="102"/>
    </location>
</feature>
<feature type="region of interest" description="Disordered" evidence="11">
    <location>
        <begin position="19"/>
        <end position="105"/>
    </location>
</feature>
<evidence type="ECO:0000256" key="10">
    <source>
        <dbReference type="SAM" id="Coils"/>
    </source>
</evidence>
<keyword evidence="10" id="KW-0175">Coiled coil</keyword>
<dbReference type="Gene3D" id="3.30.1520.10">
    <property type="entry name" value="Phox-like domain"/>
    <property type="match status" value="1"/>
</dbReference>
<dbReference type="GO" id="GO:0035091">
    <property type="term" value="F:phosphatidylinositol binding"/>
    <property type="evidence" value="ECO:0007669"/>
    <property type="project" value="InterPro"/>
</dbReference>
<evidence type="ECO:0000256" key="6">
    <source>
        <dbReference type="ARBA" id="ARBA00023121"/>
    </source>
</evidence>
<dbReference type="SUPFAM" id="SSF64268">
    <property type="entry name" value="PX domain"/>
    <property type="match status" value="1"/>
</dbReference>
<evidence type="ECO:0000256" key="4">
    <source>
        <dbReference type="ARBA" id="ARBA00022448"/>
    </source>
</evidence>
<keyword evidence="7" id="KW-0472">Membrane</keyword>
<dbReference type="GO" id="GO:0000422">
    <property type="term" value="P:autophagy of mitochondrion"/>
    <property type="evidence" value="ECO:0007669"/>
    <property type="project" value="TreeGrafter"/>
</dbReference>
<reference evidence="13 14" key="1">
    <citation type="journal article" date="2018" name="MBio">
        <title>Comparative Genomics Reveals the Core Gene Toolbox for the Fungus-Insect Symbiosis.</title>
        <authorList>
            <person name="Wang Y."/>
            <person name="Stata M."/>
            <person name="Wang W."/>
            <person name="Stajich J.E."/>
            <person name="White M.M."/>
            <person name="Moncalvo J.M."/>
        </authorList>
    </citation>
    <scope>NUCLEOTIDE SEQUENCE [LARGE SCALE GENOMIC DNA]</scope>
    <source>
        <strain evidence="13 14">SC-DP-2</strain>
    </source>
</reference>
<dbReference type="Gene3D" id="1.20.1270.60">
    <property type="entry name" value="Arfaptin homology (AH) domain/BAR domain"/>
    <property type="match status" value="1"/>
</dbReference>
<dbReference type="GO" id="GO:0061709">
    <property type="term" value="P:reticulophagy"/>
    <property type="evidence" value="ECO:0007669"/>
    <property type="project" value="TreeGrafter"/>
</dbReference>
<dbReference type="Proteomes" id="UP000245609">
    <property type="component" value="Unassembled WGS sequence"/>
</dbReference>
<evidence type="ECO:0000256" key="8">
    <source>
        <dbReference type="ARBA" id="ARBA00040748"/>
    </source>
</evidence>
<evidence type="ECO:0000259" key="12">
    <source>
        <dbReference type="PROSITE" id="PS50195"/>
    </source>
</evidence>
<dbReference type="Pfam" id="PF00787">
    <property type="entry name" value="PX"/>
    <property type="match status" value="1"/>
</dbReference>
<evidence type="ECO:0000256" key="7">
    <source>
        <dbReference type="ARBA" id="ARBA00023136"/>
    </source>
</evidence>
<dbReference type="OrthoDB" id="205639at2759"/>
<proteinExistence type="inferred from homology"/>
<name>A0A2T9ZKY8_9FUNG</name>
<evidence type="ECO:0000256" key="11">
    <source>
        <dbReference type="SAM" id="MobiDB-lite"/>
    </source>
</evidence>
<dbReference type="GO" id="GO:0032456">
    <property type="term" value="P:endocytic recycling"/>
    <property type="evidence" value="ECO:0007669"/>
    <property type="project" value="TreeGrafter"/>
</dbReference>
<keyword evidence="5" id="KW-0963">Cytoplasm</keyword>
<dbReference type="InterPro" id="IPR027267">
    <property type="entry name" value="AH/BAR_dom_sf"/>
</dbReference>
<gene>
    <name evidence="13" type="ORF">BB560_000248</name>
</gene>
<dbReference type="GO" id="GO:0015031">
    <property type="term" value="P:protein transport"/>
    <property type="evidence" value="ECO:0007669"/>
    <property type="project" value="TreeGrafter"/>
</dbReference>
<evidence type="ECO:0000256" key="5">
    <source>
        <dbReference type="ARBA" id="ARBA00022490"/>
    </source>
</evidence>
<keyword evidence="4" id="KW-0813">Transport</keyword>
<sequence length="491" mass="55852">MDPEYNNVSWETDSFSKDVITSPTSITSPRLDLDENTSSALNSAHSLTNSKQTSGIDSPVISPKLDFDSRDLDPMSPVHPRSSFDKEPSTSYKPSYSSSNNPAQFDSPALDFDLVIEISEPRKEAEGSSNPYISFLVCTTKTDTISKTTTKIKRRRRYKDFVWLYNNLSSTYTSVAVPELPGRSRLGIEYISGNRFNSDFVSRRKESLERFITRISIHPVLKKTPFFQTFIEAKDWSSQYEIKGKKEMNVFDGISDSILNSFTKIKNRDPRFVQMGEAISRVEENVQRALKAVQSVVKNQLELNKLYKDFGSGWNDLAEIETDVTSILVSVGNTISLHASSLKTLNLLKVRDNKQIEYEELIEYHKSTDAEKERLINYQPGTGVSLVTNFIKGKVRDLRGIDPGVSRQQRIANLKKRCDELKNAVDTANSDLQRFNNDVVIEFDIFLQIKNRDLKNSLLSLSNMHIEYFEKSNQLWSDLLPSLKQLQIGNS</sequence>
<dbReference type="STRING" id="133381.A0A2T9ZKY8"/>
<dbReference type="GO" id="GO:0000407">
    <property type="term" value="C:phagophore assembly site"/>
    <property type="evidence" value="ECO:0007669"/>
    <property type="project" value="TreeGrafter"/>
</dbReference>
<organism evidence="13 14">
    <name type="scientific">Smittium megazygosporum</name>
    <dbReference type="NCBI Taxonomy" id="133381"/>
    <lineage>
        <taxon>Eukaryota</taxon>
        <taxon>Fungi</taxon>
        <taxon>Fungi incertae sedis</taxon>
        <taxon>Zoopagomycota</taxon>
        <taxon>Kickxellomycotina</taxon>
        <taxon>Harpellomycetes</taxon>
        <taxon>Harpellales</taxon>
        <taxon>Legeriomycetaceae</taxon>
        <taxon>Smittium</taxon>
    </lineage>
</organism>
<evidence type="ECO:0000256" key="9">
    <source>
        <dbReference type="ARBA" id="ARBA00041273"/>
    </source>
</evidence>
<dbReference type="GO" id="GO:0034727">
    <property type="term" value="P:piecemeal microautophagy of the nucleus"/>
    <property type="evidence" value="ECO:0007669"/>
    <property type="project" value="TreeGrafter"/>
</dbReference>
<accession>A0A2T9ZKY8</accession>
<dbReference type="GO" id="GO:0005769">
    <property type="term" value="C:early endosome"/>
    <property type="evidence" value="ECO:0007669"/>
    <property type="project" value="TreeGrafter"/>
</dbReference>
<feature type="coiled-coil region" evidence="10">
    <location>
        <begin position="411"/>
        <end position="438"/>
    </location>
</feature>
<keyword evidence="6" id="KW-0446">Lipid-binding</keyword>
<comment type="subcellular location">
    <subcellularLocation>
        <location evidence="2">Cytoplasm</location>
    </subcellularLocation>
    <subcellularLocation>
        <location evidence="1">Endomembrane system</location>
        <topology evidence="1">Peripheral membrane protein</topology>
    </subcellularLocation>
</comment>
<dbReference type="EMBL" id="MBFS01000024">
    <property type="protein sequence ID" value="PVV05231.1"/>
    <property type="molecule type" value="Genomic_DNA"/>
</dbReference>
<comment type="similarity">
    <text evidence="3">Belongs to the sorting nexin family.</text>
</comment>
<feature type="compositionally biased region" description="Polar residues" evidence="11">
    <location>
        <begin position="36"/>
        <end position="56"/>
    </location>
</feature>
<dbReference type="InterPro" id="IPR036871">
    <property type="entry name" value="PX_dom_sf"/>
</dbReference>
<evidence type="ECO:0000313" key="13">
    <source>
        <dbReference type="EMBL" id="PVV05231.1"/>
    </source>
</evidence>
<dbReference type="AlphaFoldDB" id="A0A2T9ZKY8"/>
<evidence type="ECO:0000256" key="1">
    <source>
        <dbReference type="ARBA" id="ARBA00004184"/>
    </source>
</evidence>
<keyword evidence="14" id="KW-1185">Reference proteome</keyword>